<gene>
    <name evidence="2" type="ORF">DWV00_28340</name>
</gene>
<accession>A0A3D8JRF0</accession>
<dbReference type="OrthoDB" id="8723461at2"/>
<feature type="domain" description="Tox-REase-5" evidence="1">
    <location>
        <begin position="2"/>
        <end position="69"/>
    </location>
</feature>
<organism evidence="2 3">
    <name type="scientific">Trinickia dinghuensis</name>
    <dbReference type="NCBI Taxonomy" id="2291023"/>
    <lineage>
        <taxon>Bacteria</taxon>
        <taxon>Pseudomonadati</taxon>
        <taxon>Pseudomonadota</taxon>
        <taxon>Betaproteobacteria</taxon>
        <taxon>Burkholderiales</taxon>
        <taxon>Burkholderiaceae</taxon>
        <taxon>Trinickia</taxon>
    </lineage>
</organism>
<dbReference type="Pfam" id="PF15648">
    <property type="entry name" value="Tox-REase-5"/>
    <property type="match status" value="1"/>
</dbReference>
<sequence>MEFGGFRLRECRLQEAKARDTQFFDLKTRQPKWFFSISGLVDTMRQARKQSAVARDNPPTKLTWYFMQPIPHEYFAGRFVDEDLSIECVFYP</sequence>
<evidence type="ECO:0000313" key="3">
    <source>
        <dbReference type="Proteomes" id="UP000256838"/>
    </source>
</evidence>
<evidence type="ECO:0000313" key="2">
    <source>
        <dbReference type="EMBL" id="RDU95480.1"/>
    </source>
</evidence>
<dbReference type="Proteomes" id="UP000256838">
    <property type="component" value="Unassembled WGS sequence"/>
</dbReference>
<dbReference type="InterPro" id="IPR028904">
    <property type="entry name" value="Tox-REase-5_dom"/>
</dbReference>
<dbReference type="EMBL" id="QRGA01000019">
    <property type="protein sequence ID" value="RDU95480.1"/>
    <property type="molecule type" value="Genomic_DNA"/>
</dbReference>
<dbReference type="AlphaFoldDB" id="A0A3D8JRF0"/>
<reference evidence="2 3" key="1">
    <citation type="submission" date="2018-08" db="EMBL/GenBank/DDBJ databases">
        <title>Paraburkholderia sp. DHOM06 isolated from forest soil.</title>
        <authorList>
            <person name="Gao Z.-H."/>
            <person name="Qiu L.-H."/>
        </authorList>
    </citation>
    <scope>NUCLEOTIDE SEQUENCE [LARGE SCALE GENOMIC DNA]</scope>
    <source>
        <strain evidence="2 3">DHOM06</strain>
    </source>
</reference>
<dbReference type="RefSeq" id="WP_115536937.1">
    <property type="nucleotide sequence ID" value="NZ_QRGA01000019.1"/>
</dbReference>
<proteinExistence type="predicted"/>
<protein>
    <recommendedName>
        <fullName evidence="1">Tox-REase-5 domain-containing protein</fullName>
    </recommendedName>
</protein>
<evidence type="ECO:0000259" key="1">
    <source>
        <dbReference type="Pfam" id="PF15648"/>
    </source>
</evidence>
<keyword evidence="3" id="KW-1185">Reference proteome</keyword>
<name>A0A3D8JRF0_9BURK</name>
<comment type="caution">
    <text evidence="2">The sequence shown here is derived from an EMBL/GenBank/DDBJ whole genome shotgun (WGS) entry which is preliminary data.</text>
</comment>